<evidence type="ECO:0000256" key="1">
    <source>
        <dbReference type="SAM" id="MobiDB-lite"/>
    </source>
</evidence>
<keyword evidence="3" id="KW-1185">Reference proteome</keyword>
<reference evidence="3" key="1">
    <citation type="journal article" date="2019" name="Int. J. Syst. Evol. Microbiol.">
        <title>The Global Catalogue of Microorganisms (GCM) 10K type strain sequencing project: providing services to taxonomists for standard genome sequencing and annotation.</title>
        <authorList>
            <consortium name="The Broad Institute Genomics Platform"/>
            <consortium name="The Broad Institute Genome Sequencing Center for Infectious Disease"/>
            <person name="Wu L."/>
            <person name="Ma J."/>
        </authorList>
    </citation>
    <scope>NUCLEOTIDE SEQUENCE [LARGE SCALE GENOMIC DNA]</scope>
    <source>
        <strain evidence="3">CGMCC 1.15480</strain>
    </source>
</reference>
<name>A0ABQ1PPC1_9MICC</name>
<dbReference type="Proteomes" id="UP000597761">
    <property type="component" value="Unassembled WGS sequence"/>
</dbReference>
<evidence type="ECO:0000313" key="3">
    <source>
        <dbReference type="Proteomes" id="UP000597761"/>
    </source>
</evidence>
<dbReference type="RefSeq" id="WP_188669174.1">
    <property type="nucleotide sequence ID" value="NZ_BMJI01000031.1"/>
</dbReference>
<comment type="caution">
    <text evidence="2">The sequence shown here is derived from an EMBL/GenBank/DDBJ whole genome shotgun (WGS) entry which is preliminary data.</text>
</comment>
<protein>
    <submittedName>
        <fullName evidence="2">Uncharacterized protein</fullName>
    </submittedName>
</protein>
<sequence>MTPKPQPAEQVAGPPTYAQPDWDGIATVTRVWVSDDETVGYLVWQNDDALAWLNVSSPDDLGYVIHELTFDALRRQAAAGDPASVAREDVLGRLLHEVDHCSNLATQFSAQPLSV</sequence>
<accession>A0ABQ1PPC1</accession>
<feature type="region of interest" description="Disordered" evidence="1">
    <location>
        <begin position="1"/>
        <end position="20"/>
    </location>
</feature>
<gene>
    <name evidence="2" type="ORF">GCM10011512_29260</name>
</gene>
<organism evidence="2 3">
    <name type="scientific">Tersicoccus solisilvae</name>
    <dbReference type="NCBI Taxonomy" id="1882339"/>
    <lineage>
        <taxon>Bacteria</taxon>
        <taxon>Bacillati</taxon>
        <taxon>Actinomycetota</taxon>
        <taxon>Actinomycetes</taxon>
        <taxon>Micrococcales</taxon>
        <taxon>Micrococcaceae</taxon>
        <taxon>Tersicoccus</taxon>
    </lineage>
</organism>
<dbReference type="EMBL" id="BMJI01000031">
    <property type="protein sequence ID" value="GGD00540.1"/>
    <property type="molecule type" value="Genomic_DNA"/>
</dbReference>
<proteinExistence type="predicted"/>
<evidence type="ECO:0000313" key="2">
    <source>
        <dbReference type="EMBL" id="GGD00540.1"/>
    </source>
</evidence>